<evidence type="ECO:0000256" key="1">
    <source>
        <dbReference type="SAM" id="MobiDB-lite"/>
    </source>
</evidence>
<organism evidence="2 3">
    <name type="scientific">Amblyomma americanum</name>
    <name type="common">Lone star tick</name>
    <dbReference type="NCBI Taxonomy" id="6943"/>
    <lineage>
        <taxon>Eukaryota</taxon>
        <taxon>Metazoa</taxon>
        <taxon>Ecdysozoa</taxon>
        <taxon>Arthropoda</taxon>
        <taxon>Chelicerata</taxon>
        <taxon>Arachnida</taxon>
        <taxon>Acari</taxon>
        <taxon>Parasitiformes</taxon>
        <taxon>Ixodida</taxon>
        <taxon>Ixodoidea</taxon>
        <taxon>Ixodidae</taxon>
        <taxon>Amblyomminae</taxon>
        <taxon>Amblyomma</taxon>
    </lineage>
</organism>
<accession>A0AAQ4D3S1</accession>
<evidence type="ECO:0000313" key="2">
    <source>
        <dbReference type="EMBL" id="KAK8757111.1"/>
    </source>
</evidence>
<protein>
    <submittedName>
        <fullName evidence="2">Uncharacterized protein</fullName>
    </submittedName>
</protein>
<comment type="caution">
    <text evidence="2">The sequence shown here is derived from an EMBL/GenBank/DDBJ whole genome shotgun (WGS) entry which is preliminary data.</text>
</comment>
<sequence>MAPRGGKTNANRISSKEASEAFLPAPNKGSKKPKALRCGVEVNFLRNTISKKGERNNFLKAVHSRHAGGKVHRNI</sequence>
<reference evidence="2 3" key="1">
    <citation type="journal article" date="2023" name="Arcadia Sci">
        <title>De novo assembly of a long-read Amblyomma americanum tick genome.</title>
        <authorList>
            <person name="Chou S."/>
            <person name="Poskanzer K.E."/>
            <person name="Rollins M."/>
            <person name="Thuy-Boun P.S."/>
        </authorList>
    </citation>
    <scope>NUCLEOTIDE SEQUENCE [LARGE SCALE GENOMIC DNA]</scope>
    <source>
        <strain evidence="2">F_SG_1</strain>
        <tissue evidence="2">Salivary glands</tissue>
    </source>
</reference>
<dbReference type="EMBL" id="JARKHS020035564">
    <property type="protein sequence ID" value="KAK8757111.1"/>
    <property type="molecule type" value="Genomic_DNA"/>
</dbReference>
<keyword evidence="3" id="KW-1185">Reference proteome</keyword>
<feature type="region of interest" description="Disordered" evidence="1">
    <location>
        <begin position="1"/>
        <end position="34"/>
    </location>
</feature>
<dbReference type="AlphaFoldDB" id="A0AAQ4D3S1"/>
<evidence type="ECO:0000313" key="3">
    <source>
        <dbReference type="Proteomes" id="UP001321473"/>
    </source>
</evidence>
<gene>
    <name evidence="2" type="ORF">V5799_000187</name>
</gene>
<dbReference type="Proteomes" id="UP001321473">
    <property type="component" value="Unassembled WGS sequence"/>
</dbReference>
<proteinExistence type="predicted"/>
<name>A0AAQ4D3S1_AMBAM</name>